<dbReference type="RefSeq" id="WP_033256175.1">
    <property type="nucleotide sequence ID" value="NZ_BSRX01000007.1"/>
</dbReference>
<dbReference type="EMBL" id="BSRX01000007">
    <property type="protein sequence ID" value="GLW53612.1"/>
    <property type="molecule type" value="Genomic_DNA"/>
</dbReference>
<protein>
    <submittedName>
        <fullName evidence="2">Uncharacterized protein</fullName>
    </submittedName>
</protein>
<evidence type="ECO:0000313" key="2">
    <source>
        <dbReference type="EMBL" id="GLW53612.1"/>
    </source>
</evidence>
<dbReference type="OrthoDB" id="3854670at2"/>
<reference evidence="2" key="1">
    <citation type="submission" date="2023-02" db="EMBL/GenBank/DDBJ databases">
        <title>Kitasatospora phosalacinea NBRC 14362.</title>
        <authorList>
            <person name="Ichikawa N."/>
            <person name="Sato H."/>
            <person name="Tonouchi N."/>
        </authorList>
    </citation>
    <scope>NUCLEOTIDE SEQUENCE</scope>
    <source>
        <strain evidence="2">NBRC 14362</strain>
    </source>
</reference>
<evidence type="ECO:0000313" key="3">
    <source>
        <dbReference type="Proteomes" id="UP001165143"/>
    </source>
</evidence>
<sequence>MSAAPLHGHHDDRQPIPRTQAAVAAVLPPAQRMEFYREMGEADDQVIGGVPRRWWLRAELYRDAEGDRIHAAVQAGTAPGTSAAAEARWRAEGPAALAGAPGPGENGWAGGGGTWSDEPRDRACPAPLTFR</sequence>
<feature type="region of interest" description="Disordered" evidence="1">
    <location>
        <begin position="95"/>
        <end position="131"/>
    </location>
</feature>
<comment type="caution">
    <text evidence="2">The sequence shown here is derived from an EMBL/GenBank/DDBJ whole genome shotgun (WGS) entry which is preliminary data.</text>
</comment>
<accession>A0A9W6PEV5</accession>
<organism evidence="2 3">
    <name type="scientific">Kitasatospora phosalacinea</name>
    <dbReference type="NCBI Taxonomy" id="2065"/>
    <lineage>
        <taxon>Bacteria</taxon>
        <taxon>Bacillati</taxon>
        <taxon>Actinomycetota</taxon>
        <taxon>Actinomycetes</taxon>
        <taxon>Kitasatosporales</taxon>
        <taxon>Streptomycetaceae</taxon>
        <taxon>Kitasatospora</taxon>
    </lineage>
</organism>
<evidence type="ECO:0000256" key="1">
    <source>
        <dbReference type="SAM" id="MobiDB-lite"/>
    </source>
</evidence>
<name>A0A9W6PEV5_9ACTN</name>
<dbReference type="Proteomes" id="UP001165143">
    <property type="component" value="Unassembled WGS sequence"/>
</dbReference>
<gene>
    <name evidence="2" type="ORF">Kpho01_16230</name>
</gene>
<dbReference type="AlphaFoldDB" id="A0A9W6PEV5"/>
<proteinExistence type="predicted"/>
<feature type="compositionally biased region" description="Gly residues" evidence="1">
    <location>
        <begin position="101"/>
        <end position="114"/>
    </location>
</feature>